<evidence type="ECO:0000313" key="3">
    <source>
        <dbReference type="Proteomes" id="UP000233524"/>
    </source>
</evidence>
<dbReference type="EMBL" id="NLAX01000696">
    <property type="protein sequence ID" value="PKS08421.1"/>
    <property type="molecule type" value="Genomic_DNA"/>
</dbReference>
<organism evidence="2 3">
    <name type="scientific">Lomentospora prolificans</name>
    <dbReference type="NCBI Taxonomy" id="41688"/>
    <lineage>
        <taxon>Eukaryota</taxon>
        <taxon>Fungi</taxon>
        <taxon>Dikarya</taxon>
        <taxon>Ascomycota</taxon>
        <taxon>Pezizomycotina</taxon>
        <taxon>Sordariomycetes</taxon>
        <taxon>Hypocreomycetidae</taxon>
        <taxon>Microascales</taxon>
        <taxon>Microascaceae</taxon>
        <taxon>Lomentospora</taxon>
    </lineage>
</organism>
<feature type="transmembrane region" description="Helical" evidence="1">
    <location>
        <begin position="12"/>
        <end position="33"/>
    </location>
</feature>
<protein>
    <submittedName>
        <fullName evidence="2">Uncharacterized protein</fullName>
    </submittedName>
</protein>
<dbReference type="VEuPathDB" id="FungiDB:jhhlp_005132"/>
<keyword evidence="1" id="KW-0812">Transmembrane</keyword>
<evidence type="ECO:0000313" key="2">
    <source>
        <dbReference type="EMBL" id="PKS08421.1"/>
    </source>
</evidence>
<accession>A0A2N3N7J7</accession>
<reference evidence="2 3" key="1">
    <citation type="journal article" date="2017" name="G3 (Bethesda)">
        <title>First Draft Genome Sequence of the Pathogenic Fungus Lomentospora prolificans (Formerly Scedosporium prolificans).</title>
        <authorList>
            <person name="Luo R."/>
            <person name="Zimin A."/>
            <person name="Workman R."/>
            <person name="Fan Y."/>
            <person name="Pertea G."/>
            <person name="Grossman N."/>
            <person name="Wear M.P."/>
            <person name="Jia B."/>
            <person name="Miller H."/>
            <person name="Casadevall A."/>
            <person name="Timp W."/>
            <person name="Zhang S.X."/>
            <person name="Salzberg S.L."/>
        </authorList>
    </citation>
    <scope>NUCLEOTIDE SEQUENCE [LARGE SCALE GENOMIC DNA]</scope>
    <source>
        <strain evidence="2 3">JHH-5317</strain>
    </source>
</reference>
<gene>
    <name evidence="2" type="ORF">jhhlp_005132</name>
</gene>
<evidence type="ECO:0000256" key="1">
    <source>
        <dbReference type="SAM" id="Phobius"/>
    </source>
</evidence>
<dbReference type="OrthoDB" id="2544694at2759"/>
<name>A0A2N3N7J7_9PEZI</name>
<feature type="transmembrane region" description="Helical" evidence="1">
    <location>
        <begin position="39"/>
        <end position="61"/>
    </location>
</feature>
<comment type="caution">
    <text evidence="2">The sequence shown here is derived from an EMBL/GenBank/DDBJ whole genome shotgun (WGS) entry which is preliminary data.</text>
</comment>
<dbReference type="Proteomes" id="UP000233524">
    <property type="component" value="Unassembled WGS sequence"/>
</dbReference>
<keyword evidence="1" id="KW-1133">Transmembrane helix</keyword>
<dbReference type="InParanoid" id="A0A2N3N7J7"/>
<dbReference type="AlphaFoldDB" id="A0A2N3N7J7"/>
<keyword evidence="1" id="KW-0472">Membrane</keyword>
<proteinExistence type="predicted"/>
<keyword evidence="3" id="KW-1185">Reference proteome</keyword>
<sequence>MFLTDNFGRRNLVFYCTIICVGRLLVVGILAFVSKTQPIMNFLIFVACVWAFVNNVTNWKFELRLGWRGRLAEAAGSSCWHCIGNLKSSSDLFLILRSLLLLSPGQYLRFI</sequence>